<dbReference type="UniPathway" id="UPA00253">
    <property type="reaction ID" value="UER00456"/>
</dbReference>
<evidence type="ECO:0000259" key="7">
    <source>
        <dbReference type="Pfam" id="PF01958"/>
    </source>
</evidence>
<dbReference type="InterPro" id="IPR020626">
    <property type="entry name" value="Asp_DH_prok"/>
</dbReference>
<gene>
    <name evidence="6" type="primary">nadX</name>
    <name evidence="9" type="ORF">BN112_3641</name>
</gene>
<dbReference type="NCBIfam" id="NF009825">
    <property type="entry name" value="PRK13302.1"/>
    <property type="match status" value="1"/>
</dbReference>
<dbReference type="InterPro" id="IPR005106">
    <property type="entry name" value="Asp/hSer_DH_NAD-bd"/>
</dbReference>
<evidence type="ECO:0000313" key="9">
    <source>
        <dbReference type="EMBL" id="CCJ55555.1"/>
    </source>
</evidence>
<dbReference type="GO" id="GO:0016639">
    <property type="term" value="F:oxidoreductase activity, acting on the CH-NH2 group of donors, NAD or NADP as acceptor"/>
    <property type="evidence" value="ECO:0007669"/>
    <property type="project" value="UniProtKB-UniRule"/>
</dbReference>
<feature type="active site" evidence="6">
    <location>
        <position position="224"/>
    </location>
</feature>
<sequence>MSSREELGVAVAGLGAIGKALANRLARNEVAGCRLSAVSGRDPGRTADFIASLPRPVPAVPLHELPRHADIVVECAPAAVLPQIVEPVLDAGKKVIVLSVGALLEFPDLFRKAGSSDGQILVPTGALLGLDAVTAAAEGRIESVKMVSRKPPIGFKGAPILAERNLNIEGLTEPLLLYSGSARAAARGFPANLNVAVALSLAGIGPDETQLEVWADPGVVRNTHTIEVVSDAALLNMTIENIPSENPKTGRITAQSVMAMLRKMSAPVRVGT</sequence>
<dbReference type="InterPro" id="IPR036291">
    <property type="entry name" value="NAD(P)-bd_dom_sf"/>
</dbReference>
<dbReference type="GO" id="GO:0009435">
    <property type="term" value="P:NAD+ biosynthetic process"/>
    <property type="evidence" value="ECO:0007669"/>
    <property type="project" value="UniProtKB-UniRule"/>
</dbReference>
<dbReference type="PIRSF" id="PIRSF005227">
    <property type="entry name" value="Asp_dh_NAD_syn"/>
    <property type="match status" value="1"/>
</dbReference>
<dbReference type="KEGG" id="bbh:BN112_3641"/>
<dbReference type="SUPFAM" id="SSF51735">
    <property type="entry name" value="NAD(P)-binding Rossmann-fold domains"/>
    <property type="match status" value="1"/>
</dbReference>
<dbReference type="OrthoDB" id="7056904at2"/>
<dbReference type="PANTHER" id="PTHR31873:SF6">
    <property type="entry name" value="ASPARTATE DEHYDROGENASE DOMAIN-CONTAINING PROTEIN"/>
    <property type="match status" value="1"/>
</dbReference>
<name>A0A0C6P7M0_BORBO</name>
<protein>
    <recommendedName>
        <fullName evidence="6">L-aspartate dehydrogenase</fullName>
        <ecNumber evidence="6">1.4.1.21</ecNumber>
    </recommendedName>
</protein>
<dbReference type="GO" id="GO:0051287">
    <property type="term" value="F:NAD binding"/>
    <property type="evidence" value="ECO:0007669"/>
    <property type="project" value="UniProtKB-UniRule"/>
</dbReference>
<comment type="function">
    <text evidence="6">Specifically catalyzes the NAD or NADP-dependent dehydrogenation of L-aspartate to iminoaspartate.</text>
</comment>
<comment type="miscellaneous">
    <text evidence="6">The iminoaspartate product is unstable in aqueous solution and can decompose to oxaloacetate and ammonia.</text>
</comment>
<dbReference type="Gene3D" id="3.30.360.10">
    <property type="entry name" value="Dihydrodipicolinate Reductase, domain 2"/>
    <property type="match status" value="1"/>
</dbReference>
<evidence type="ECO:0000313" key="10">
    <source>
        <dbReference type="Proteomes" id="UP000007564"/>
    </source>
</evidence>
<feature type="binding site" evidence="6">
    <location>
        <position position="126"/>
    </location>
    <ligand>
        <name>NAD(+)</name>
        <dbReference type="ChEBI" id="CHEBI:57540"/>
    </ligand>
</feature>
<dbReference type="RefSeq" id="WP_015064848.1">
    <property type="nucleotide sequence ID" value="NC_019382.1"/>
</dbReference>
<dbReference type="Gene3D" id="3.40.50.720">
    <property type="entry name" value="NAD(P)-binding Rossmann-like Domain"/>
    <property type="match status" value="1"/>
</dbReference>
<evidence type="ECO:0000256" key="4">
    <source>
        <dbReference type="ARBA" id="ARBA00023002"/>
    </source>
</evidence>
<keyword evidence="4 6" id="KW-0560">Oxidoreductase</keyword>
<evidence type="ECO:0000256" key="6">
    <source>
        <dbReference type="HAMAP-Rule" id="MF_01265"/>
    </source>
</evidence>
<dbReference type="GO" id="GO:0033735">
    <property type="term" value="F:aspartate dehydrogenase [NAD(P)+] activity"/>
    <property type="evidence" value="ECO:0007669"/>
    <property type="project" value="UniProtKB-EC"/>
</dbReference>
<comment type="pathway">
    <text evidence="6">Cofactor biosynthesis; NAD(+) biosynthesis; iminoaspartate from L-aspartate (dehydrogenase route): step 1/1.</text>
</comment>
<keyword evidence="3 6" id="KW-0521">NADP</keyword>
<dbReference type="SUPFAM" id="SSF55347">
    <property type="entry name" value="Glyceraldehyde-3-phosphate dehydrogenase-like, C-terminal domain"/>
    <property type="match status" value="1"/>
</dbReference>
<dbReference type="Pfam" id="PF01958">
    <property type="entry name" value="Asp_DH_C"/>
    <property type="match status" value="1"/>
</dbReference>
<comment type="catalytic activity">
    <reaction evidence="6">
        <text>L-aspartate + NAD(+) + H2O = oxaloacetate + NH4(+) + NADH + H(+)</text>
        <dbReference type="Rhea" id="RHEA:11788"/>
        <dbReference type="ChEBI" id="CHEBI:15377"/>
        <dbReference type="ChEBI" id="CHEBI:15378"/>
        <dbReference type="ChEBI" id="CHEBI:16452"/>
        <dbReference type="ChEBI" id="CHEBI:28938"/>
        <dbReference type="ChEBI" id="CHEBI:29991"/>
        <dbReference type="ChEBI" id="CHEBI:57540"/>
        <dbReference type="ChEBI" id="CHEBI:57945"/>
        <dbReference type="EC" id="1.4.1.21"/>
    </reaction>
</comment>
<feature type="binding site" evidence="6">
    <location>
        <position position="194"/>
    </location>
    <ligand>
        <name>NAD(+)</name>
        <dbReference type="ChEBI" id="CHEBI:57540"/>
    </ligand>
</feature>
<feature type="domain" description="Aspartate/homoserine dehydrogenase NAD-binding" evidence="8">
    <location>
        <begin position="13"/>
        <end position="123"/>
    </location>
</feature>
<organism evidence="9 10">
    <name type="scientific">Bordetella bronchiseptica 253</name>
    <dbReference type="NCBI Taxonomy" id="568707"/>
    <lineage>
        <taxon>Bacteria</taxon>
        <taxon>Pseudomonadati</taxon>
        <taxon>Pseudomonadota</taxon>
        <taxon>Betaproteobacteria</taxon>
        <taxon>Burkholderiales</taxon>
        <taxon>Alcaligenaceae</taxon>
        <taxon>Bordetella</taxon>
    </lineage>
</organism>
<evidence type="ECO:0000259" key="8">
    <source>
        <dbReference type="Pfam" id="PF03447"/>
    </source>
</evidence>
<dbReference type="Proteomes" id="UP000007564">
    <property type="component" value="Chromosome"/>
</dbReference>
<dbReference type="AlphaFoldDB" id="A0A0C6P7M0"/>
<evidence type="ECO:0000256" key="5">
    <source>
        <dbReference type="ARBA" id="ARBA00023027"/>
    </source>
</evidence>
<evidence type="ECO:0000256" key="1">
    <source>
        <dbReference type="ARBA" id="ARBA00008331"/>
    </source>
</evidence>
<accession>A0A0C6P7M0</accession>
<dbReference type="Pfam" id="PF03447">
    <property type="entry name" value="NAD_binding_3"/>
    <property type="match status" value="1"/>
</dbReference>
<dbReference type="InterPro" id="IPR002811">
    <property type="entry name" value="Asp_DH"/>
</dbReference>
<dbReference type="GO" id="GO:0050661">
    <property type="term" value="F:NADP binding"/>
    <property type="evidence" value="ECO:0007669"/>
    <property type="project" value="UniProtKB-UniRule"/>
</dbReference>
<comment type="similarity">
    <text evidence="1 6">Belongs to the L-aspartate dehydrogenase family.</text>
</comment>
<feature type="domain" description="Aspartate dehydrogenase" evidence="7">
    <location>
        <begin position="172"/>
        <end position="257"/>
    </location>
</feature>
<keyword evidence="2 6" id="KW-0662">Pyridine nucleotide biosynthesis</keyword>
<dbReference type="HOGENOM" id="CLU_089550_0_0_4"/>
<keyword evidence="5 6" id="KW-0520">NAD</keyword>
<dbReference type="InterPro" id="IPR011182">
    <property type="entry name" value="L-Asp_DH"/>
</dbReference>
<dbReference type="PANTHER" id="PTHR31873">
    <property type="entry name" value="L-ASPARTATE DEHYDROGENASE-RELATED"/>
    <property type="match status" value="1"/>
</dbReference>
<reference evidence="9 10" key="1">
    <citation type="journal article" date="2012" name="BMC Genomics">
        <title>Comparative genomics of the classical Bordetella subspecies: the evolution and exchange of virulence-associated diversity amongst closely related pathogens.</title>
        <authorList>
            <person name="Park J."/>
            <person name="Zhang Y."/>
            <person name="Buboltz A.M."/>
            <person name="Zhang X."/>
            <person name="Schuster S.C."/>
            <person name="Ahuja U."/>
            <person name="Liu M."/>
            <person name="Miller J.F."/>
            <person name="Sebaihia M."/>
            <person name="Bentley S.D."/>
            <person name="Parkhill J."/>
            <person name="Harvill E.T."/>
        </authorList>
    </citation>
    <scope>NUCLEOTIDE SEQUENCE [LARGE SCALE GENOMIC DNA]</scope>
    <source>
        <strain evidence="9 10">253</strain>
    </source>
</reference>
<dbReference type="HAMAP" id="MF_01265">
    <property type="entry name" value="NadX"/>
    <property type="match status" value="1"/>
</dbReference>
<comment type="catalytic activity">
    <reaction evidence="6">
        <text>L-aspartate + NADP(+) + H2O = oxaloacetate + NH4(+) + NADPH + H(+)</text>
        <dbReference type="Rhea" id="RHEA:11784"/>
        <dbReference type="ChEBI" id="CHEBI:15377"/>
        <dbReference type="ChEBI" id="CHEBI:15378"/>
        <dbReference type="ChEBI" id="CHEBI:16452"/>
        <dbReference type="ChEBI" id="CHEBI:28938"/>
        <dbReference type="ChEBI" id="CHEBI:29991"/>
        <dbReference type="ChEBI" id="CHEBI:57783"/>
        <dbReference type="ChEBI" id="CHEBI:58349"/>
        <dbReference type="EC" id="1.4.1.21"/>
    </reaction>
</comment>
<dbReference type="EMBL" id="HE965806">
    <property type="protein sequence ID" value="CCJ55555.1"/>
    <property type="molecule type" value="Genomic_DNA"/>
</dbReference>
<dbReference type="EC" id="1.4.1.21" evidence="6"/>
<evidence type="ECO:0000256" key="2">
    <source>
        <dbReference type="ARBA" id="ARBA00022642"/>
    </source>
</evidence>
<proteinExistence type="inferred from homology"/>
<evidence type="ECO:0000256" key="3">
    <source>
        <dbReference type="ARBA" id="ARBA00022857"/>
    </source>
</evidence>